<keyword evidence="1" id="KW-1133">Transmembrane helix</keyword>
<proteinExistence type="predicted"/>
<keyword evidence="3" id="KW-1185">Reference proteome</keyword>
<keyword evidence="1" id="KW-0472">Membrane</keyword>
<sequence length="184" mass="20156">MLAAHGAALTVVPSGIWRILSAVAHVPLNTTATAARHDNLELITGWWYPIALTVVSELLAYLTVGLVAPWGEMIPRWVPWLGGRRIRIAAAVLPAGIGATVLTLLWTYSLSMIAAGRSIEGSVNTGLHMNAWQQLAFWTCYGPLVLWGPLLGAVTIHYYRRRRRTVRCGNDQSHRSAPDRPAQS</sequence>
<evidence type="ECO:0008006" key="4">
    <source>
        <dbReference type="Google" id="ProtNLM"/>
    </source>
</evidence>
<dbReference type="Proteomes" id="UP000198415">
    <property type="component" value="Unassembled WGS sequence"/>
</dbReference>
<accession>A0A239DPP0</accession>
<gene>
    <name evidence="2" type="ORF">SAMN06264365_11438</name>
</gene>
<evidence type="ECO:0000313" key="2">
    <source>
        <dbReference type="EMBL" id="SNS34470.1"/>
    </source>
</evidence>
<protein>
    <recommendedName>
        <fullName evidence="4">DUF3995 domain-containing protein</fullName>
    </recommendedName>
</protein>
<name>A0A239DPP0_9ACTN</name>
<reference evidence="2 3" key="1">
    <citation type="submission" date="2017-06" db="EMBL/GenBank/DDBJ databases">
        <authorList>
            <person name="Kim H.J."/>
            <person name="Triplett B.A."/>
        </authorList>
    </citation>
    <scope>NUCLEOTIDE SEQUENCE [LARGE SCALE GENOMIC DNA]</scope>
    <source>
        <strain evidence="2 3">DSM 43151</strain>
    </source>
</reference>
<evidence type="ECO:0000313" key="3">
    <source>
        <dbReference type="Proteomes" id="UP000198415"/>
    </source>
</evidence>
<evidence type="ECO:0000256" key="1">
    <source>
        <dbReference type="SAM" id="Phobius"/>
    </source>
</evidence>
<feature type="transmembrane region" description="Helical" evidence="1">
    <location>
        <begin position="135"/>
        <end position="159"/>
    </location>
</feature>
<keyword evidence="1" id="KW-0812">Transmembrane</keyword>
<organism evidence="2 3">
    <name type="scientific">Actinoplanes regularis</name>
    <dbReference type="NCBI Taxonomy" id="52697"/>
    <lineage>
        <taxon>Bacteria</taxon>
        <taxon>Bacillati</taxon>
        <taxon>Actinomycetota</taxon>
        <taxon>Actinomycetes</taxon>
        <taxon>Micromonosporales</taxon>
        <taxon>Micromonosporaceae</taxon>
        <taxon>Actinoplanes</taxon>
    </lineage>
</organism>
<dbReference type="AlphaFoldDB" id="A0A239DPP0"/>
<feature type="transmembrane region" description="Helical" evidence="1">
    <location>
        <begin position="45"/>
        <end position="68"/>
    </location>
</feature>
<feature type="transmembrane region" description="Helical" evidence="1">
    <location>
        <begin position="88"/>
        <end position="115"/>
    </location>
</feature>
<dbReference type="EMBL" id="FZNR01000014">
    <property type="protein sequence ID" value="SNS34470.1"/>
    <property type="molecule type" value="Genomic_DNA"/>
</dbReference>